<gene>
    <name evidence="2" type="ORF">HVW04_19985</name>
</gene>
<name>A0A136XLX4_ECOLX</name>
<keyword evidence="1" id="KW-1133">Transmembrane helix</keyword>
<dbReference type="Proteomes" id="UP000514715">
    <property type="component" value="Chromosome"/>
</dbReference>
<keyword evidence="1" id="KW-0812">Transmembrane</keyword>
<accession>A0A136XLX4</accession>
<evidence type="ECO:0000313" key="3">
    <source>
        <dbReference type="Proteomes" id="UP000514715"/>
    </source>
</evidence>
<evidence type="ECO:0000313" key="2">
    <source>
        <dbReference type="EMBL" id="QMP46995.1"/>
    </source>
</evidence>
<reference evidence="2 3" key="1">
    <citation type="submission" date="2020-06" db="EMBL/GenBank/DDBJ databases">
        <title>REHAB project genomes.</title>
        <authorList>
            <person name="Shaw L.P."/>
        </authorList>
    </citation>
    <scope>NUCLEOTIDE SEQUENCE [LARGE SCALE GENOMIC DNA]</scope>
    <source>
        <strain evidence="2 3">RHB07-C04</strain>
    </source>
</reference>
<proteinExistence type="predicted"/>
<keyword evidence="1" id="KW-0472">Membrane</keyword>
<organism evidence="2 3">
    <name type="scientific">Escherichia coli</name>
    <dbReference type="NCBI Taxonomy" id="562"/>
    <lineage>
        <taxon>Bacteria</taxon>
        <taxon>Pseudomonadati</taxon>
        <taxon>Pseudomonadota</taxon>
        <taxon>Gammaproteobacteria</taxon>
        <taxon>Enterobacterales</taxon>
        <taxon>Enterobacteriaceae</taxon>
        <taxon>Escherichia</taxon>
    </lineage>
</organism>
<dbReference type="EMBL" id="CP057975">
    <property type="protein sequence ID" value="QMP46995.1"/>
    <property type="molecule type" value="Genomic_DNA"/>
</dbReference>
<dbReference type="AlphaFoldDB" id="A0A136XLX4"/>
<sequence>MAILLSALPLWSYFCLFWLAFLGYTHLAEPRYPLWACYAIQTINWIVIVLNVIVIPVLTVTVFRPFLTSVN</sequence>
<evidence type="ECO:0000256" key="1">
    <source>
        <dbReference type="SAM" id="Phobius"/>
    </source>
</evidence>
<dbReference type="RefSeq" id="WP_047656135.1">
    <property type="nucleotide sequence ID" value="NZ_BFZI01000050.1"/>
</dbReference>
<protein>
    <submittedName>
        <fullName evidence="2">Uncharacterized protein</fullName>
    </submittedName>
</protein>
<feature type="transmembrane region" description="Helical" evidence="1">
    <location>
        <begin position="43"/>
        <end position="67"/>
    </location>
</feature>